<reference evidence="1" key="1">
    <citation type="submission" date="2023-04" db="EMBL/GenBank/DDBJ databases">
        <title>Draft Genome sequencing of Naganishia species isolated from polar environments using Oxford Nanopore Technology.</title>
        <authorList>
            <person name="Leo P."/>
            <person name="Venkateswaran K."/>
        </authorList>
    </citation>
    <scope>NUCLEOTIDE SEQUENCE</scope>
    <source>
        <strain evidence="1">MNA-CCFEE 5262</strain>
    </source>
</reference>
<accession>A0ACC2WIQ9</accession>
<evidence type="ECO:0000313" key="2">
    <source>
        <dbReference type="Proteomes" id="UP001230649"/>
    </source>
</evidence>
<organism evidence="1 2">
    <name type="scientific">Naganishia adeliensis</name>
    <dbReference type="NCBI Taxonomy" id="92952"/>
    <lineage>
        <taxon>Eukaryota</taxon>
        <taxon>Fungi</taxon>
        <taxon>Dikarya</taxon>
        <taxon>Basidiomycota</taxon>
        <taxon>Agaricomycotina</taxon>
        <taxon>Tremellomycetes</taxon>
        <taxon>Filobasidiales</taxon>
        <taxon>Filobasidiaceae</taxon>
        <taxon>Naganishia</taxon>
    </lineage>
</organism>
<keyword evidence="2" id="KW-1185">Reference proteome</keyword>
<evidence type="ECO:0000313" key="1">
    <source>
        <dbReference type="EMBL" id="KAJ9111564.1"/>
    </source>
</evidence>
<gene>
    <name evidence="1" type="ORF">QFC20_002539</name>
</gene>
<dbReference type="Proteomes" id="UP001230649">
    <property type="component" value="Unassembled WGS sequence"/>
</dbReference>
<comment type="caution">
    <text evidence="1">The sequence shown here is derived from an EMBL/GenBank/DDBJ whole genome shotgun (WGS) entry which is preliminary data.</text>
</comment>
<name>A0ACC2WIQ9_9TREE</name>
<protein>
    <submittedName>
        <fullName evidence="1">Uncharacterized protein</fullName>
    </submittedName>
</protein>
<proteinExistence type="predicted"/>
<sequence>MVAVMHAPNLMVALVGGLSVLNAAQALQSHFISTHKTLMTTRFDPISFRGKVSGHVHNLLGPSKLSPNLTYEDARGSRCTTSEITDDMSAYWTPAMYHITPNNTFINLETNGTAVYWFGITGEQETLSEMPGGLRFTAGSATRNETDDMLKQHIAFACEGREGTMETIPQGCDKLRTIVEFPSCNMTACVPELGVVNEAVGDKSPIQKLPGNNPVWCAEDGKSIDPNYKENATIISATPWIPDGWSMNGCLARDKNSPKDLAFPEVGMREIEVFREMSPQYCLNKCAEYSHAGIEYGQECMCSNSPPLTNDNARMVAAFNCDLQCTGHGKYSETYCGGYYHVSIYSKNTQ</sequence>
<dbReference type="EMBL" id="JASBWS010000018">
    <property type="protein sequence ID" value="KAJ9111564.1"/>
    <property type="molecule type" value="Genomic_DNA"/>
</dbReference>